<dbReference type="NCBIfam" id="TIGR00888">
    <property type="entry name" value="guaA_Nterm"/>
    <property type="match status" value="1"/>
</dbReference>
<organism evidence="10 11">
    <name type="scientific">Methanobacterium congolense</name>
    <dbReference type="NCBI Taxonomy" id="118062"/>
    <lineage>
        <taxon>Archaea</taxon>
        <taxon>Methanobacteriati</taxon>
        <taxon>Methanobacteriota</taxon>
        <taxon>Methanomada group</taxon>
        <taxon>Methanobacteria</taxon>
        <taxon>Methanobacteriales</taxon>
        <taxon>Methanobacteriaceae</taxon>
        <taxon>Methanobacterium</taxon>
    </lineage>
</organism>
<dbReference type="CDD" id="cd01742">
    <property type="entry name" value="GATase1_GMP_Synthase"/>
    <property type="match status" value="1"/>
</dbReference>
<dbReference type="Gene3D" id="3.40.50.880">
    <property type="match status" value="1"/>
</dbReference>
<evidence type="ECO:0000256" key="7">
    <source>
        <dbReference type="ARBA" id="ARBA00022962"/>
    </source>
</evidence>
<name>A0A1D3L0A7_9EURY</name>
<comment type="function">
    <text evidence="1 8">Catalyzes the synthesis of GMP from XMP.</text>
</comment>
<dbReference type="EMBL" id="LT607756">
    <property type="protein sequence ID" value="SCG84900.1"/>
    <property type="molecule type" value="Genomic_DNA"/>
</dbReference>
<dbReference type="PROSITE" id="PS51273">
    <property type="entry name" value="GATASE_TYPE_1"/>
    <property type="match status" value="1"/>
</dbReference>
<evidence type="ECO:0000259" key="9">
    <source>
        <dbReference type="Pfam" id="PF00117"/>
    </source>
</evidence>
<dbReference type="Pfam" id="PF00117">
    <property type="entry name" value="GATase"/>
    <property type="match status" value="1"/>
</dbReference>
<dbReference type="FunFam" id="3.40.50.880:FF:000047">
    <property type="entry name" value="GMP synthase [glutamine-hydrolyzing] subunit A"/>
    <property type="match status" value="1"/>
</dbReference>
<keyword evidence="6 8" id="KW-0067">ATP-binding</keyword>
<keyword evidence="4 8" id="KW-0332">GMP biosynthesis</keyword>
<keyword evidence="11" id="KW-1185">Reference proteome</keyword>
<dbReference type="GO" id="GO:0005829">
    <property type="term" value="C:cytosol"/>
    <property type="evidence" value="ECO:0007669"/>
    <property type="project" value="TreeGrafter"/>
</dbReference>
<dbReference type="GO" id="GO:0005524">
    <property type="term" value="F:ATP binding"/>
    <property type="evidence" value="ECO:0007669"/>
    <property type="project" value="UniProtKB-KW"/>
</dbReference>
<feature type="active site" description="Nucleophile" evidence="8">
    <location>
        <position position="76"/>
    </location>
</feature>
<dbReference type="AlphaFoldDB" id="A0A1D3L0A7"/>
<protein>
    <recommendedName>
        <fullName evidence="8">GMP synthase [glutamine-hydrolyzing] subunit A</fullName>
        <ecNumber evidence="8">6.3.5.2</ecNumber>
    </recommendedName>
    <alternativeName>
        <fullName evidence="8">Glutamine amidotransferase</fullName>
    </alternativeName>
</protein>
<gene>
    <name evidence="8 10" type="primary">guaAA</name>
    <name evidence="10" type="ORF">MCBB_0319</name>
</gene>
<dbReference type="InterPro" id="IPR017926">
    <property type="entry name" value="GATASE"/>
</dbReference>
<dbReference type="HAMAP" id="MF_01510">
    <property type="entry name" value="GMP_synthase_A"/>
    <property type="match status" value="1"/>
</dbReference>
<dbReference type="KEGG" id="mcub:MCBB_0319"/>
<keyword evidence="7 8" id="KW-0315">Glutamine amidotransferase</keyword>
<evidence type="ECO:0000256" key="6">
    <source>
        <dbReference type="ARBA" id="ARBA00022840"/>
    </source>
</evidence>
<evidence type="ECO:0000256" key="2">
    <source>
        <dbReference type="ARBA" id="ARBA00022598"/>
    </source>
</evidence>
<evidence type="ECO:0000256" key="8">
    <source>
        <dbReference type="HAMAP-Rule" id="MF_01510"/>
    </source>
</evidence>
<sequence length="188" mass="21058">MKILVVNNHGQYNHRIYRTLHYLKIPAEMIPNTTTLEEIEEKEAIGIVLGGGPSIERAGNSAEYVKNLDIPILGICLGHQIIAQTYGAEIGAAGAESYAKIKLDIIDENDIFKGLGDEMEVWASHKDEIKTLPKGFKLLATSPICSVEAMKHESKPVYGIQFHPEVHHTENGEKIFENFYEVCKKLRE</sequence>
<dbReference type="InterPro" id="IPR029062">
    <property type="entry name" value="Class_I_gatase-like"/>
</dbReference>
<dbReference type="SUPFAM" id="SSF52317">
    <property type="entry name" value="Class I glutamine amidotransferase-like"/>
    <property type="match status" value="1"/>
</dbReference>
<dbReference type="NCBIfam" id="NF001975">
    <property type="entry name" value="PRK00758.1"/>
    <property type="match status" value="1"/>
</dbReference>
<dbReference type="STRING" id="118062.MCBB_0319"/>
<evidence type="ECO:0000256" key="4">
    <source>
        <dbReference type="ARBA" id="ARBA00022749"/>
    </source>
</evidence>
<dbReference type="PANTHER" id="PTHR11922">
    <property type="entry name" value="GMP SYNTHASE-RELATED"/>
    <property type="match status" value="1"/>
</dbReference>
<keyword evidence="3 8" id="KW-0547">Nucleotide-binding</keyword>
<evidence type="ECO:0000256" key="1">
    <source>
        <dbReference type="ARBA" id="ARBA00002332"/>
    </source>
</evidence>
<dbReference type="GeneID" id="30411183"/>
<reference evidence="10 11" key="1">
    <citation type="submission" date="2016-08" db="EMBL/GenBank/DDBJ databases">
        <authorList>
            <person name="Seilhamer J.J."/>
        </authorList>
    </citation>
    <scope>NUCLEOTIDE SEQUENCE [LARGE SCALE GENOMIC DNA]</scope>
    <source>
        <strain evidence="10">Buetzberg</strain>
    </source>
</reference>
<proteinExistence type="inferred from homology"/>
<dbReference type="UniPathway" id="UPA00189">
    <property type="reaction ID" value="UER00296"/>
</dbReference>
<keyword evidence="2 8" id="KW-0436">Ligase</keyword>
<dbReference type="PANTHER" id="PTHR11922:SF2">
    <property type="entry name" value="GMP SYNTHASE [GLUTAMINE-HYDROLYZING]"/>
    <property type="match status" value="1"/>
</dbReference>
<dbReference type="RefSeq" id="WP_071905965.1">
    <property type="nucleotide sequence ID" value="NZ_LT607756.1"/>
</dbReference>
<dbReference type="PRINTS" id="PR00096">
    <property type="entry name" value="GATASE"/>
</dbReference>
<dbReference type="InterPro" id="IPR023686">
    <property type="entry name" value="GMP_synthase_A"/>
</dbReference>
<dbReference type="Proteomes" id="UP000094707">
    <property type="component" value="Chromosome I"/>
</dbReference>
<evidence type="ECO:0000256" key="5">
    <source>
        <dbReference type="ARBA" id="ARBA00022755"/>
    </source>
</evidence>
<feature type="active site" evidence="8">
    <location>
        <position position="165"/>
    </location>
</feature>
<dbReference type="EC" id="6.3.5.2" evidence="8"/>
<comment type="pathway">
    <text evidence="8">Purine metabolism; GMP biosynthesis; GMP from XMP (L-Gln route): step 1/1.</text>
</comment>
<evidence type="ECO:0000313" key="10">
    <source>
        <dbReference type="EMBL" id="SCG84900.1"/>
    </source>
</evidence>
<feature type="domain" description="Glutamine amidotransferase" evidence="9">
    <location>
        <begin position="4"/>
        <end position="180"/>
    </location>
</feature>
<dbReference type="PATRIC" id="fig|129848.4.peg.323"/>
<evidence type="ECO:0000313" key="11">
    <source>
        <dbReference type="Proteomes" id="UP000094707"/>
    </source>
</evidence>
<comment type="subunit">
    <text evidence="8">Heterodimer composed of a glutamine amidotransferase subunit (A) and a GMP-binding subunit (B).</text>
</comment>
<feature type="active site" evidence="8">
    <location>
        <position position="163"/>
    </location>
</feature>
<comment type="catalytic activity">
    <reaction evidence="8">
        <text>XMP + L-glutamine + ATP + H2O = GMP + L-glutamate + AMP + diphosphate + 2 H(+)</text>
        <dbReference type="Rhea" id="RHEA:11680"/>
        <dbReference type="ChEBI" id="CHEBI:15377"/>
        <dbReference type="ChEBI" id="CHEBI:15378"/>
        <dbReference type="ChEBI" id="CHEBI:29985"/>
        <dbReference type="ChEBI" id="CHEBI:30616"/>
        <dbReference type="ChEBI" id="CHEBI:33019"/>
        <dbReference type="ChEBI" id="CHEBI:57464"/>
        <dbReference type="ChEBI" id="CHEBI:58115"/>
        <dbReference type="ChEBI" id="CHEBI:58359"/>
        <dbReference type="ChEBI" id="CHEBI:456215"/>
        <dbReference type="EC" id="6.3.5.2"/>
    </reaction>
</comment>
<keyword evidence="5 8" id="KW-0658">Purine biosynthesis</keyword>
<accession>A0A1D3L0A7</accession>
<dbReference type="GO" id="GO:0003921">
    <property type="term" value="F:GMP synthase activity"/>
    <property type="evidence" value="ECO:0007669"/>
    <property type="project" value="TreeGrafter"/>
</dbReference>
<dbReference type="OrthoDB" id="10772at2157"/>
<dbReference type="InterPro" id="IPR004739">
    <property type="entry name" value="GMP_synth_GATase"/>
</dbReference>
<dbReference type="PRINTS" id="PR00097">
    <property type="entry name" value="ANTSNTHASEII"/>
</dbReference>
<evidence type="ECO:0000256" key="3">
    <source>
        <dbReference type="ARBA" id="ARBA00022741"/>
    </source>
</evidence>